<keyword evidence="1" id="KW-0812">Transmembrane</keyword>
<proteinExistence type="predicted"/>
<dbReference type="Proteomes" id="UP001589776">
    <property type="component" value="Unassembled WGS sequence"/>
</dbReference>
<feature type="transmembrane region" description="Helical" evidence="1">
    <location>
        <begin position="103"/>
        <end position="122"/>
    </location>
</feature>
<keyword evidence="3" id="KW-1185">Reference proteome</keyword>
<dbReference type="RefSeq" id="WP_377470727.1">
    <property type="nucleotide sequence ID" value="NZ_JBHLWN010000050.1"/>
</dbReference>
<feature type="transmembrane region" description="Helical" evidence="1">
    <location>
        <begin position="129"/>
        <end position="146"/>
    </location>
</feature>
<feature type="transmembrane region" description="Helical" evidence="1">
    <location>
        <begin position="12"/>
        <end position="34"/>
    </location>
</feature>
<gene>
    <name evidence="2" type="ORF">ACFFK0_13300</name>
</gene>
<dbReference type="EMBL" id="JBHLWN010000050">
    <property type="protein sequence ID" value="MFC0213419.1"/>
    <property type="molecule type" value="Genomic_DNA"/>
</dbReference>
<keyword evidence="1" id="KW-1133">Transmembrane helix</keyword>
<organism evidence="2 3">
    <name type="scientific">Paenibacillus chartarius</name>
    <dbReference type="NCBI Taxonomy" id="747481"/>
    <lineage>
        <taxon>Bacteria</taxon>
        <taxon>Bacillati</taxon>
        <taxon>Bacillota</taxon>
        <taxon>Bacilli</taxon>
        <taxon>Bacillales</taxon>
        <taxon>Paenibacillaceae</taxon>
        <taxon>Paenibacillus</taxon>
    </lineage>
</organism>
<name>A0ABV6DL86_9BACL</name>
<accession>A0ABV6DL86</accession>
<keyword evidence="1" id="KW-0472">Membrane</keyword>
<comment type="caution">
    <text evidence="2">The sequence shown here is derived from an EMBL/GenBank/DDBJ whole genome shotgun (WGS) entry which is preliminary data.</text>
</comment>
<evidence type="ECO:0000313" key="3">
    <source>
        <dbReference type="Proteomes" id="UP001589776"/>
    </source>
</evidence>
<feature type="transmembrane region" description="Helical" evidence="1">
    <location>
        <begin position="78"/>
        <end position="97"/>
    </location>
</feature>
<sequence>MEMNRSEPRSGGTGSGLAPWLALWGAVGIVRALLDWGTYWMNLIAAGQALTWGALAVTAAGAVVWLLRHPAAAKAHGLRTALPLLTVLAGVALLDYVGAIDAFFAPMLRALVLSAVFVYAGVSGYRGMLAVGLWLFAAAAVMGVWYLGYAPMVLEGMSGLALLAAAWLLRPGRRPARS</sequence>
<evidence type="ECO:0000313" key="2">
    <source>
        <dbReference type="EMBL" id="MFC0213419.1"/>
    </source>
</evidence>
<feature type="transmembrane region" description="Helical" evidence="1">
    <location>
        <begin position="152"/>
        <end position="169"/>
    </location>
</feature>
<evidence type="ECO:0000256" key="1">
    <source>
        <dbReference type="SAM" id="Phobius"/>
    </source>
</evidence>
<reference evidence="2 3" key="1">
    <citation type="submission" date="2024-09" db="EMBL/GenBank/DDBJ databases">
        <authorList>
            <person name="Sun Q."/>
            <person name="Mori K."/>
        </authorList>
    </citation>
    <scope>NUCLEOTIDE SEQUENCE [LARGE SCALE GENOMIC DNA]</scope>
    <source>
        <strain evidence="2 3">CCM 7759</strain>
    </source>
</reference>
<feature type="transmembrane region" description="Helical" evidence="1">
    <location>
        <begin position="40"/>
        <end position="66"/>
    </location>
</feature>
<protein>
    <submittedName>
        <fullName evidence="2">Uncharacterized protein</fullName>
    </submittedName>
</protein>